<evidence type="ECO:0000256" key="6">
    <source>
        <dbReference type="ARBA" id="ARBA00022777"/>
    </source>
</evidence>
<dbReference type="SMART" id="SM00387">
    <property type="entry name" value="HATPase_c"/>
    <property type="match status" value="1"/>
</dbReference>
<comment type="catalytic activity">
    <reaction evidence="1">
        <text>ATP + protein L-histidine = ADP + protein N-phospho-L-histidine.</text>
        <dbReference type="EC" id="2.7.13.3"/>
    </reaction>
</comment>
<keyword evidence="5" id="KW-0547">Nucleotide-binding</keyword>
<keyword evidence="6 12" id="KW-0418">Kinase</keyword>
<dbReference type="Proteomes" id="UP000589036">
    <property type="component" value="Unassembled WGS sequence"/>
</dbReference>
<dbReference type="GO" id="GO:0016020">
    <property type="term" value="C:membrane"/>
    <property type="evidence" value="ECO:0007669"/>
    <property type="project" value="InterPro"/>
</dbReference>
<dbReference type="InterPro" id="IPR011712">
    <property type="entry name" value="Sig_transdc_His_kin_sub3_dim/P"/>
</dbReference>
<dbReference type="Pfam" id="PF07730">
    <property type="entry name" value="HisKA_3"/>
    <property type="match status" value="1"/>
</dbReference>
<evidence type="ECO:0000256" key="3">
    <source>
        <dbReference type="ARBA" id="ARBA00022553"/>
    </source>
</evidence>
<keyword evidence="10" id="KW-0472">Membrane</keyword>
<dbReference type="SUPFAM" id="SSF55874">
    <property type="entry name" value="ATPase domain of HSP90 chaperone/DNA topoisomerase II/histidine kinase"/>
    <property type="match status" value="1"/>
</dbReference>
<evidence type="ECO:0000256" key="2">
    <source>
        <dbReference type="ARBA" id="ARBA00012438"/>
    </source>
</evidence>
<dbReference type="RefSeq" id="WP_179642944.1">
    <property type="nucleotide sequence ID" value="NZ_BAAAYY010000001.1"/>
</dbReference>
<keyword evidence="10" id="KW-0812">Transmembrane</keyword>
<feature type="transmembrane region" description="Helical" evidence="10">
    <location>
        <begin position="80"/>
        <end position="113"/>
    </location>
</feature>
<keyword evidence="8" id="KW-0902">Two-component regulatory system</keyword>
<protein>
    <recommendedName>
        <fullName evidence="2">histidine kinase</fullName>
        <ecNumber evidence="2">2.7.13.3</ecNumber>
    </recommendedName>
</protein>
<gene>
    <name evidence="12" type="ORF">HDA32_002034</name>
</gene>
<evidence type="ECO:0000256" key="8">
    <source>
        <dbReference type="ARBA" id="ARBA00023012"/>
    </source>
</evidence>
<dbReference type="EMBL" id="JACCCC010000001">
    <property type="protein sequence ID" value="NYE46914.1"/>
    <property type="molecule type" value="Genomic_DNA"/>
</dbReference>
<keyword evidence="4" id="KW-0808">Transferase</keyword>
<feature type="transmembrane region" description="Helical" evidence="10">
    <location>
        <begin position="152"/>
        <end position="169"/>
    </location>
</feature>
<keyword evidence="7" id="KW-0067">ATP-binding</keyword>
<evidence type="ECO:0000256" key="7">
    <source>
        <dbReference type="ARBA" id="ARBA00022840"/>
    </source>
</evidence>
<dbReference type="Gene3D" id="1.20.5.1930">
    <property type="match status" value="1"/>
</dbReference>
<keyword evidence="13" id="KW-1185">Reference proteome</keyword>
<name>A0A852TY19_9ACTN</name>
<dbReference type="InterPro" id="IPR036890">
    <property type="entry name" value="HATPase_C_sf"/>
</dbReference>
<dbReference type="Gene3D" id="3.30.565.10">
    <property type="entry name" value="Histidine kinase-like ATPase, C-terminal domain"/>
    <property type="match status" value="1"/>
</dbReference>
<feature type="transmembrane region" description="Helical" evidence="10">
    <location>
        <begin position="120"/>
        <end position="140"/>
    </location>
</feature>
<comment type="caution">
    <text evidence="12">The sequence shown here is derived from an EMBL/GenBank/DDBJ whole genome shotgun (WGS) entry which is preliminary data.</text>
</comment>
<feature type="transmembrane region" description="Helical" evidence="10">
    <location>
        <begin position="21"/>
        <end position="45"/>
    </location>
</feature>
<evidence type="ECO:0000256" key="5">
    <source>
        <dbReference type="ARBA" id="ARBA00022741"/>
    </source>
</evidence>
<evidence type="ECO:0000313" key="12">
    <source>
        <dbReference type="EMBL" id="NYE46914.1"/>
    </source>
</evidence>
<proteinExistence type="predicted"/>
<dbReference type="GO" id="GO:0046983">
    <property type="term" value="F:protein dimerization activity"/>
    <property type="evidence" value="ECO:0007669"/>
    <property type="project" value="InterPro"/>
</dbReference>
<dbReference type="Pfam" id="PF02518">
    <property type="entry name" value="HATPase_c"/>
    <property type="match status" value="1"/>
</dbReference>
<evidence type="ECO:0000259" key="11">
    <source>
        <dbReference type="SMART" id="SM00387"/>
    </source>
</evidence>
<dbReference type="EC" id="2.7.13.3" evidence="2"/>
<evidence type="ECO:0000256" key="9">
    <source>
        <dbReference type="SAM" id="MobiDB-lite"/>
    </source>
</evidence>
<dbReference type="PANTHER" id="PTHR24421:SF10">
    <property type="entry name" value="NITRATE_NITRITE SENSOR PROTEIN NARQ"/>
    <property type="match status" value="1"/>
</dbReference>
<dbReference type="GO" id="GO:0005524">
    <property type="term" value="F:ATP binding"/>
    <property type="evidence" value="ECO:0007669"/>
    <property type="project" value="UniProtKB-KW"/>
</dbReference>
<sequence length="412" mass="43579">MTEPKRRIGAAARARKILLSGAVLTDAFIVALLAVGNAATVALLAGESGGWVPYEPGRPASEIVGAVLLLALFARRSLPFTVLAVLALGGLGADLAGLFTWGGVGPAIAIAAYSIGRHHALVRSLIGLLAGLVVDLASTALSPATGSVWPDYAFYVGWLIGAWWIGRLVRMRAFHVAELRARAERLERARDAHARAVLAEERSRIARELHDVVAHHVSVMTVQATAGSRVIGRDPERARQALTDIEATGRQALSEMRRIVGVLRTSGTEDAQRGPQPGLGDLTELVGQVRETGVAVTLRSEGCRVPLPPGLDLTLYRVVQESLTNVLKHAGERTRTEVRVCFEHRAVRVEVEDDGAGPFADARGGDEPGHGLLGMRERIALFGGELEAGPRPAGGFSVRARVPLESGGPAGS</sequence>
<dbReference type="CDD" id="cd16917">
    <property type="entry name" value="HATPase_UhpB-NarQ-NarX-like"/>
    <property type="match status" value="1"/>
</dbReference>
<organism evidence="12 13">
    <name type="scientific">Spinactinospora alkalitolerans</name>
    <dbReference type="NCBI Taxonomy" id="687207"/>
    <lineage>
        <taxon>Bacteria</taxon>
        <taxon>Bacillati</taxon>
        <taxon>Actinomycetota</taxon>
        <taxon>Actinomycetes</taxon>
        <taxon>Streptosporangiales</taxon>
        <taxon>Nocardiopsidaceae</taxon>
        <taxon>Spinactinospora</taxon>
    </lineage>
</organism>
<accession>A0A852TY19</accession>
<evidence type="ECO:0000313" key="13">
    <source>
        <dbReference type="Proteomes" id="UP000589036"/>
    </source>
</evidence>
<evidence type="ECO:0000256" key="1">
    <source>
        <dbReference type="ARBA" id="ARBA00000085"/>
    </source>
</evidence>
<dbReference type="AlphaFoldDB" id="A0A852TY19"/>
<dbReference type="GO" id="GO:0000155">
    <property type="term" value="F:phosphorelay sensor kinase activity"/>
    <property type="evidence" value="ECO:0007669"/>
    <property type="project" value="InterPro"/>
</dbReference>
<dbReference type="InterPro" id="IPR050482">
    <property type="entry name" value="Sensor_HK_TwoCompSys"/>
</dbReference>
<keyword evidence="10" id="KW-1133">Transmembrane helix</keyword>
<evidence type="ECO:0000256" key="10">
    <source>
        <dbReference type="SAM" id="Phobius"/>
    </source>
</evidence>
<dbReference type="InterPro" id="IPR003594">
    <property type="entry name" value="HATPase_dom"/>
</dbReference>
<feature type="region of interest" description="Disordered" evidence="9">
    <location>
        <begin position="392"/>
        <end position="412"/>
    </location>
</feature>
<feature type="domain" description="Histidine kinase/HSP90-like ATPase" evidence="11">
    <location>
        <begin position="310"/>
        <end position="406"/>
    </location>
</feature>
<evidence type="ECO:0000256" key="4">
    <source>
        <dbReference type="ARBA" id="ARBA00022679"/>
    </source>
</evidence>
<keyword evidence="3" id="KW-0597">Phosphoprotein</keyword>
<reference evidence="12 13" key="1">
    <citation type="submission" date="2020-07" db="EMBL/GenBank/DDBJ databases">
        <title>Sequencing the genomes of 1000 actinobacteria strains.</title>
        <authorList>
            <person name="Klenk H.-P."/>
        </authorList>
    </citation>
    <scope>NUCLEOTIDE SEQUENCE [LARGE SCALE GENOMIC DNA]</scope>
    <source>
        <strain evidence="12 13">CXB654</strain>
    </source>
</reference>
<dbReference type="PANTHER" id="PTHR24421">
    <property type="entry name" value="NITRATE/NITRITE SENSOR PROTEIN NARX-RELATED"/>
    <property type="match status" value="1"/>
</dbReference>